<keyword evidence="2" id="KW-1185">Reference proteome</keyword>
<dbReference type="AlphaFoldDB" id="A0AAD8A6S7"/>
<dbReference type="Proteomes" id="UP001233999">
    <property type="component" value="Unassembled WGS sequence"/>
</dbReference>
<sequence length="249" mass="29005">YITFSGVPLYLNTFLYRKTHDSFWSATSCFTNSGCRQGRKPFFREKFFCCARYHSHLKIKSEMTSIQVLRTDSCYTSRIAKLVGDYYHYCHQFIVKLNMQQFLIICINQSGYVGLFLFFNEHLSLFPIFNRINFGDVRRVPVIQIRVHLPHSNCTAHSRQLSFILVSAAWGIDAVRQLVNKFRETGSVLDKKPMQTFIVFGLTETSAYSHFIHRETHESRPVPQLQQDDLAPLDFFAWGVHQVTGVQNQ</sequence>
<dbReference type="EMBL" id="JASPKZ010003432">
    <property type="protein sequence ID" value="KAJ9593526.1"/>
    <property type="molecule type" value="Genomic_DNA"/>
</dbReference>
<accession>A0AAD8A6S7</accession>
<feature type="non-terminal residue" evidence="1">
    <location>
        <position position="1"/>
    </location>
</feature>
<evidence type="ECO:0000313" key="1">
    <source>
        <dbReference type="EMBL" id="KAJ9593526.1"/>
    </source>
</evidence>
<gene>
    <name evidence="1" type="ORF">L9F63_014919</name>
</gene>
<organism evidence="1 2">
    <name type="scientific">Diploptera punctata</name>
    <name type="common">Pacific beetle cockroach</name>
    <dbReference type="NCBI Taxonomy" id="6984"/>
    <lineage>
        <taxon>Eukaryota</taxon>
        <taxon>Metazoa</taxon>
        <taxon>Ecdysozoa</taxon>
        <taxon>Arthropoda</taxon>
        <taxon>Hexapoda</taxon>
        <taxon>Insecta</taxon>
        <taxon>Pterygota</taxon>
        <taxon>Neoptera</taxon>
        <taxon>Polyneoptera</taxon>
        <taxon>Dictyoptera</taxon>
        <taxon>Blattodea</taxon>
        <taxon>Blaberoidea</taxon>
        <taxon>Blaberidae</taxon>
        <taxon>Diplopterinae</taxon>
        <taxon>Diploptera</taxon>
    </lineage>
</organism>
<reference evidence="1" key="2">
    <citation type="submission" date="2023-05" db="EMBL/GenBank/DDBJ databases">
        <authorList>
            <person name="Fouks B."/>
        </authorList>
    </citation>
    <scope>NUCLEOTIDE SEQUENCE</scope>
    <source>
        <strain evidence="1">Stay&amp;Tobe</strain>
        <tissue evidence="1">Testes</tissue>
    </source>
</reference>
<protein>
    <submittedName>
        <fullName evidence="1">Uncharacterized protein</fullName>
    </submittedName>
</protein>
<name>A0AAD8A6S7_DIPPU</name>
<reference evidence="1" key="1">
    <citation type="journal article" date="2023" name="IScience">
        <title>Live-bearing cockroach genome reveals convergent evolutionary mechanisms linked to viviparity in insects and beyond.</title>
        <authorList>
            <person name="Fouks B."/>
            <person name="Harrison M.C."/>
            <person name="Mikhailova A.A."/>
            <person name="Marchal E."/>
            <person name="English S."/>
            <person name="Carruthers M."/>
            <person name="Jennings E.C."/>
            <person name="Chiamaka E.L."/>
            <person name="Frigard R.A."/>
            <person name="Pippel M."/>
            <person name="Attardo G.M."/>
            <person name="Benoit J.B."/>
            <person name="Bornberg-Bauer E."/>
            <person name="Tobe S.S."/>
        </authorList>
    </citation>
    <scope>NUCLEOTIDE SEQUENCE</scope>
    <source>
        <strain evidence="1">Stay&amp;Tobe</strain>
    </source>
</reference>
<proteinExistence type="predicted"/>
<comment type="caution">
    <text evidence="1">The sequence shown here is derived from an EMBL/GenBank/DDBJ whole genome shotgun (WGS) entry which is preliminary data.</text>
</comment>
<feature type="non-terminal residue" evidence="1">
    <location>
        <position position="249"/>
    </location>
</feature>
<evidence type="ECO:0000313" key="2">
    <source>
        <dbReference type="Proteomes" id="UP001233999"/>
    </source>
</evidence>